<keyword evidence="2" id="KW-0812">Transmembrane</keyword>
<name>A0ABR2AX59_9ROSI</name>
<comment type="caution">
    <text evidence="3">The sequence shown here is derived from an EMBL/GenBank/DDBJ whole genome shotgun (WGS) entry which is preliminary data.</text>
</comment>
<feature type="transmembrane region" description="Helical" evidence="2">
    <location>
        <begin position="57"/>
        <end position="76"/>
    </location>
</feature>
<sequence>MADYCAQSMNPPRQASKSKPPPSYQLCNLVATLTGFVFPLVLPFCSQRGYIQPQLPFTPFAVLLGPYILLLSVQVLTEMLTWHWQSPVWLATPVVYEAYRVLQPVRGLRLDALYQGPGLLVGSDSWCATHEGCLVCWCYRWSSSTPVFYR</sequence>
<evidence type="ECO:0000313" key="3">
    <source>
        <dbReference type="EMBL" id="KAK8498772.1"/>
    </source>
</evidence>
<dbReference type="EMBL" id="JBBPBM010000247">
    <property type="protein sequence ID" value="KAK8498772.1"/>
    <property type="molecule type" value="Genomic_DNA"/>
</dbReference>
<keyword evidence="2" id="KW-0472">Membrane</keyword>
<dbReference type="PANTHER" id="PTHR33918:SF3">
    <property type="entry name" value="CYTOCHROME P450 FAMILY PROTEIN"/>
    <property type="match status" value="1"/>
</dbReference>
<evidence type="ECO:0000313" key="4">
    <source>
        <dbReference type="Proteomes" id="UP001472677"/>
    </source>
</evidence>
<protein>
    <submittedName>
        <fullName evidence="3">Uncharacterized protein</fullName>
    </submittedName>
</protein>
<feature type="region of interest" description="Disordered" evidence="1">
    <location>
        <begin position="1"/>
        <end position="22"/>
    </location>
</feature>
<dbReference type="Proteomes" id="UP001472677">
    <property type="component" value="Unassembled WGS sequence"/>
</dbReference>
<evidence type="ECO:0000256" key="1">
    <source>
        <dbReference type="SAM" id="MobiDB-lite"/>
    </source>
</evidence>
<evidence type="ECO:0000256" key="2">
    <source>
        <dbReference type="SAM" id="Phobius"/>
    </source>
</evidence>
<keyword evidence="2" id="KW-1133">Transmembrane helix</keyword>
<organism evidence="3 4">
    <name type="scientific">Hibiscus sabdariffa</name>
    <name type="common">roselle</name>
    <dbReference type="NCBI Taxonomy" id="183260"/>
    <lineage>
        <taxon>Eukaryota</taxon>
        <taxon>Viridiplantae</taxon>
        <taxon>Streptophyta</taxon>
        <taxon>Embryophyta</taxon>
        <taxon>Tracheophyta</taxon>
        <taxon>Spermatophyta</taxon>
        <taxon>Magnoliopsida</taxon>
        <taxon>eudicotyledons</taxon>
        <taxon>Gunneridae</taxon>
        <taxon>Pentapetalae</taxon>
        <taxon>rosids</taxon>
        <taxon>malvids</taxon>
        <taxon>Malvales</taxon>
        <taxon>Malvaceae</taxon>
        <taxon>Malvoideae</taxon>
        <taxon>Hibiscus</taxon>
    </lineage>
</organism>
<reference evidence="3 4" key="1">
    <citation type="journal article" date="2024" name="G3 (Bethesda)">
        <title>Genome assembly of Hibiscus sabdariffa L. provides insights into metabolisms of medicinal natural products.</title>
        <authorList>
            <person name="Kim T."/>
        </authorList>
    </citation>
    <scope>NUCLEOTIDE SEQUENCE [LARGE SCALE GENOMIC DNA]</scope>
    <source>
        <strain evidence="3">TK-2024</strain>
        <tissue evidence="3">Old leaves</tissue>
    </source>
</reference>
<dbReference type="PANTHER" id="PTHR33918">
    <property type="entry name" value="OS01G0704200 PROTEIN"/>
    <property type="match status" value="1"/>
</dbReference>
<keyword evidence="4" id="KW-1185">Reference proteome</keyword>
<proteinExistence type="predicted"/>
<gene>
    <name evidence="3" type="ORF">V6N12_066914</name>
</gene>
<accession>A0ABR2AX59</accession>
<feature type="compositionally biased region" description="Polar residues" evidence="1">
    <location>
        <begin position="7"/>
        <end position="17"/>
    </location>
</feature>
<feature type="transmembrane region" description="Helical" evidence="2">
    <location>
        <begin position="23"/>
        <end position="45"/>
    </location>
</feature>